<dbReference type="EC" id="2.1.1.77" evidence="3"/>
<evidence type="ECO:0000256" key="6">
    <source>
        <dbReference type="ARBA" id="ARBA00022603"/>
    </source>
</evidence>
<name>A0A1G9MEF0_9ACTN</name>
<dbReference type="GO" id="GO:0032259">
    <property type="term" value="P:methylation"/>
    <property type="evidence" value="ECO:0007669"/>
    <property type="project" value="UniProtKB-KW"/>
</dbReference>
<evidence type="ECO:0000313" key="13">
    <source>
        <dbReference type="Proteomes" id="UP000198683"/>
    </source>
</evidence>
<proteinExistence type="inferred from homology"/>
<evidence type="ECO:0000256" key="7">
    <source>
        <dbReference type="ARBA" id="ARBA00022679"/>
    </source>
</evidence>
<organism evidence="12 13">
    <name type="scientific">Nonomuraea maritima</name>
    <dbReference type="NCBI Taxonomy" id="683260"/>
    <lineage>
        <taxon>Bacteria</taxon>
        <taxon>Bacillati</taxon>
        <taxon>Actinomycetota</taxon>
        <taxon>Actinomycetes</taxon>
        <taxon>Streptosporangiales</taxon>
        <taxon>Streptosporangiaceae</taxon>
        <taxon>Nonomuraea</taxon>
    </lineage>
</organism>
<dbReference type="NCBIfam" id="TIGR04188">
    <property type="entry name" value="methyltr_grsp"/>
    <property type="match status" value="1"/>
</dbReference>
<evidence type="ECO:0000256" key="9">
    <source>
        <dbReference type="ARBA" id="ARBA00030757"/>
    </source>
</evidence>
<dbReference type="Pfam" id="PF01135">
    <property type="entry name" value="PCMT"/>
    <property type="match status" value="1"/>
</dbReference>
<dbReference type="InterPro" id="IPR000682">
    <property type="entry name" value="PCMT"/>
</dbReference>
<keyword evidence="13" id="KW-1185">Reference proteome</keyword>
<dbReference type="InterPro" id="IPR026448">
    <property type="entry name" value="Methyltr_grasp"/>
</dbReference>
<evidence type="ECO:0000256" key="11">
    <source>
        <dbReference type="ARBA" id="ARBA00031350"/>
    </source>
</evidence>
<dbReference type="InterPro" id="IPR029063">
    <property type="entry name" value="SAM-dependent_MTases_sf"/>
</dbReference>
<keyword evidence="5" id="KW-0963">Cytoplasm</keyword>
<evidence type="ECO:0000256" key="3">
    <source>
        <dbReference type="ARBA" id="ARBA00011890"/>
    </source>
</evidence>
<dbReference type="GO" id="GO:0004719">
    <property type="term" value="F:protein-L-isoaspartate (D-aspartate) O-methyltransferase activity"/>
    <property type="evidence" value="ECO:0007669"/>
    <property type="project" value="UniProtKB-EC"/>
</dbReference>
<dbReference type="AlphaFoldDB" id="A0A1G9MEF0"/>
<dbReference type="PANTHER" id="PTHR11579:SF0">
    <property type="entry name" value="PROTEIN-L-ISOASPARTATE(D-ASPARTATE) O-METHYLTRANSFERASE"/>
    <property type="match status" value="1"/>
</dbReference>
<evidence type="ECO:0000256" key="10">
    <source>
        <dbReference type="ARBA" id="ARBA00031323"/>
    </source>
</evidence>
<evidence type="ECO:0000313" key="12">
    <source>
        <dbReference type="EMBL" id="SDL72650.1"/>
    </source>
</evidence>
<accession>A0A1G9MEF0</accession>
<dbReference type="GO" id="GO:0005737">
    <property type="term" value="C:cytoplasm"/>
    <property type="evidence" value="ECO:0007669"/>
    <property type="project" value="UniProtKB-SubCell"/>
</dbReference>
<keyword evidence="6 12" id="KW-0489">Methyltransferase</keyword>
<dbReference type="EMBL" id="FNFB01000028">
    <property type="protein sequence ID" value="SDL72650.1"/>
    <property type="molecule type" value="Genomic_DNA"/>
</dbReference>
<keyword evidence="8" id="KW-0949">S-adenosyl-L-methionine</keyword>
<dbReference type="Proteomes" id="UP000198683">
    <property type="component" value="Unassembled WGS sequence"/>
</dbReference>
<evidence type="ECO:0000256" key="5">
    <source>
        <dbReference type="ARBA" id="ARBA00022490"/>
    </source>
</evidence>
<gene>
    <name evidence="12" type="ORF">SAMN05421874_1287</name>
</gene>
<evidence type="ECO:0000256" key="4">
    <source>
        <dbReference type="ARBA" id="ARBA00013346"/>
    </source>
</evidence>
<sequence>MNDLAAQLRHELAGQIGSPRWRAALESVPREVFVGDHVFRDDTAEWVPMHRSQMSSEDWLALVYSDRSLVTQVAGVMAEDATEPIAYAWATSSSTLPSLVVSMLHTAGISAGDKVLEIGTGTGYSTALLCHTIGAEAVTSIEYDPEVARRAEAAIVAAGYAPTLLVGDGLRGFNENAPYDRLIATCAVRTIPPVWLRQVRPGGTITAPMLGWLGAGALAHLEVADDGTASGTFPDIVYFQPARPHAAPPMGTMKLGVGDVSHTTMDPALLTDQTGQFVAQLAAPQAQHAWIENTLALHDVESGSHADVEPADAGGWTVHQSGPNRLWDAVERALTTWMDAGKLNLSAFGLTATQNEQRVWLGSPDGPTWDLPRAGA</sequence>
<dbReference type="Gene3D" id="3.40.50.150">
    <property type="entry name" value="Vaccinia Virus protein VP39"/>
    <property type="match status" value="1"/>
</dbReference>
<dbReference type="STRING" id="683260.SAMN05421874_1287"/>
<dbReference type="PANTHER" id="PTHR11579">
    <property type="entry name" value="PROTEIN-L-ISOASPARTATE O-METHYLTRANSFERASE"/>
    <property type="match status" value="1"/>
</dbReference>
<dbReference type="CDD" id="cd02440">
    <property type="entry name" value="AdoMet_MTases"/>
    <property type="match status" value="1"/>
</dbReference>
<comment type="similarity">
    <text evidence="2">Belongs to the methyltransferase superfamily. L-isoaspartyl/D-aspartyl protein methyltransferase family.</text>
</comment>
<evidence type="ECO:0000256" key="8">
    <source>
        <dbReference type="ARBA" id="ARBA00022691"/>
    </source>
</evidence>
<protein>
    <recommendedName>
        <fullName evidence="4">Protein-L-isoaspartate O-methyltransferase</fullName>
        <ecNumber evidence="3">2.1.1.77</ecNumber>
    </recommendedName>
    <alternativeName>
        <fullName evidence="11">L-isoaspartyl protein carboxyl methyltransferase</fullName>
    </alternativeName>
    <alternativeName>
        <fullName evidence="9">Protein L-isoaspartyl methyltransferase</fullName>
    </alternativeName>
    <alternativeName>
        <fullName evidence="10">Protein-beta-aspartate methyltransferase</fullName>
    </alternativeName>
</protein>
<evidence type="ECO:0000256" key="2">
    <source>
        <dbReference type="ARBA" id="ARBA00005369"/>
    </source>
</evidence>
<dbReference type="OrthoDB" id="3501659at2"/>
<keyword evidence="7 12" id="KW-0808">Transferase</keyword>
<comment type="subcellular location">
    <subcellularLocation>
        <location evidence="1">Cytoplasm</location>
    </subcellularLocation>
</comment>
<reference evidence="12 13" key="1">
    <citation type="submission" date="2016-10" db="EMBL/GenBank/DDBJ databases">
        <authorList>
            <person name="de Groot N.N."/>
        </authorList>
    </citation>
    <scope>NUCLEOTIDE SEQUENCE [LARGE SCALE GENOMIC DNA]</scope>
    <source>
        <strain evidence="12 13">CGMCC 4.5681</strain>
    </source>
</reference>
<evidence type="ECO:0000256" key="1">
    <source>
        <dbReference type="ARBA" id="ARBA00004496"/>
    </source>
</evidence>
<dbReference type="RefSeq" id="WP_090771987.1">
    <property type="nucleotide sequence ID" value="NZ_FNFB01000028.1"/>
</dbReference>
<dbReference type="SUPFAM" id="SSF53335">
    <property type="entry name" value="S-adenosyl-L-methionine-dependent methyltransferases"/>
    <property type="match status" value="1"/>
</dbReference>